<dbReference type="Pfam" id="PF02222">
    <property type="entry name" value="ATP-grasp"/>
    <property type="match status" value="1"/>
</dbReference>
<dbReference type="SUPFAM" id="SSF52440">
    <property type="entry name" value="PreATP-grasp domain"/>
    <property type="match status" value="1"/>
</dbReference>
<evidence type="ECO:0000313" key="9">
    <source>
        <dbReference type="EMBL" id="PJR03538.1"/>
    </source>
</evidence>
<dbReference type="GO" id="GO:0004638">
    <property type="term" value="F:phosphoribosylaminoimidazole carboxylase activity"/>
    <property type="evidence" value="ECO:0007669"/>
    <property type="project" value="InterPro"/>
</dbReference>
<dbReference type="Gene3D" id="3.40.50.20">
    <property type="match status" value="1"/>
</dbReference>
<dbReference type="AlphaFoldDB" id="A0A2M9R3V3"/>
<keyword evidence="6 7" id="KW-0436">Ligase</keyword>
<evidence type="ECO:0000256" key="3">
    <source>
        <dbReference type="ARBA" id="ARBA00022793"/>
    </source>
</evidence>
<comment type="catalytic activity">
    <reaction evidence="6 7">
        <text>5-amino-1-(5-phospho-beta-D-ribosyl)imidazole + hydrogencarbonate + ATP = 5-carboxyamino-1-(5-phospho-D-ribosyl)imidazole + ADP + phosphate + 2 H(+)</text>
        <dbReference type="Rhea" id="RHEA:19317"/>
        <dbReference type="ChEBI" id="CHEBI:15378"/>
        <dbReference type="ChEBI" id="CHEBI:17544"/>
        <dbReference type="ChEBI" id="CHEBI:30616"/>
        <dbReference type="ChEBI" id="CHEBI:43474"/>
        <dbReference type="ChEBI" id="CHEBI:58730"/>
        <dbReference type="ChEBI" id="CHEBI:137981"/>
        <dbReference type="ChEBI" id="CHEBI:456216"/>
        <dbReference type="EC" id="6.3.4.18"/>
    </reaction>
</comment>
<evidence type="ECO:0000256" key="7">
    <source>
        <dbReference type="RuleBase" id="RU361200"/>
    </source>
</evidence>
<feature type="domain" description="ATP-grasp" evidence="8">
    <location>
        <begin position="111"/>
        <end position="295"/>
    </location>
</feature>
<dbReference type="SUPFAM" id="SSF56059">
    <property type="entry name" value="Glutathione synthetase ATP-binding domain-like"/>
    <property type="match status" value="1"/>
</dbReference>
<evidence type="ECO:0000256" key="5">
    <source>
        <dbReference type="ARBA" id="ARBA00023239"/>
    </source>
</evidence>
<feature type="binding site" evidence="6">
    <location>
        <position position="186"/>
    </location>
    <ligand>
        <name>ATP</name>
        <dbReference type="ChEBI" id="CHEBI:30616"/>
    </ligand>
</feature>
<comment type="function">
    <text evidence="6">Catalyzes the ATP-dependent conversion of 5-aminoimidazole ribonucleotide (AIR) and HCO(3)(-) to N5-carboxyaminoimidazole ribonucleotide (N5-CAIR).</text>
</comment>
<feature type="binding site" evidence="6">
    <location>
        <position position="147"/>
    </location>
    <ligand>
        <name>ATP</name>
        <dbReference type="ChEBI" id="CHEBI:30616"/>
    </ligand>
</feature>
<feature type="binding site" evidence="6">
    <location>
        <position position="107"/>
    </location>
    <ligand>
        <name>ATP</name>
        <dbReference type="ChEBI" id="CHEBI:30616"/>
    </ligand>
</feature>
<dbReference type="Pfam" id="PF17769">
    <property type="entry name" value="PurK_C"/>
    <property type="match status" value="1"/>
</dbReference>
<dbReference type="FunFam" id="3.30.470.20:FF:000037">
    <property type="entry name" value="Phosphoribosylaminoimidazole carboxylase, chloroplastic"/>
    <property type="match status" value="1"/>
</dbReference>
<evidence type="ECO:0000256" key="6">
    <source>
        <dbReference type="HAMAP-Rule" id="MF_01928"/>
    </source>
</evidence>
<dbReference type="GO" id="GO:0005524">
    <property type="term" value="F:ATP binding"/>
    <property type="evidence" value="ECO:0007669"/>
    <property type="project" value="UniProtKB-UniRule"/>
</dbReference>
<dbReference type="InterPro" id="IPR013815">
    <property type="entry name" value="ATP_grasp_subdomain_1"/>
</dbReference>
<comment type="similarity">
    <text evidence="6 7">Belongs to the PurK/PurT family.</text>
</comment>
<reference evidence="9 10" key="1">
    <citation type="submission" date="2017-06" db="EMBL/GenBank/DDBJ databases">
        <title>Description of Avrilella dinanensis gen. nov. sp. nov.</title>
        <authorList>
            <person name="Leyer C."/>
            <person name="Sassi M."/>
            <person name="Minet J."/>
            <person name="Kayal S."/>
            <person name="Cattoir V."/>
        </authorList>
    </citation>
    <scope>NUCLEOTIDE SEQUENCE [LARGE SCALE GENOMIC DNA]</scope>
    <source>
        <strain evidence="9 10">UR159</strain>
    </source>
</reference>
<evidence type="ECO:0000256" key="1">
    <source>
        <dbReference type="ARBA" id="ARBA00022741"/>
    </source>
</evidence>
<evidence type="ECO:0000313" key="10">
    <source>
        <dbReference type="Proteomes" id="UP000231960"/>
    </source>
</evidence>
<dbReference type="EC" id="6.3.4.18" evidence="6 7"/>
<dbReference type="InterPro" id="IPR003135">
    <property type="entry name" value="ATP-grasp_carboxylate-amine"/>
</dbReference>
<gene>
    <name evidence="6 7" type="primary">purK</name>
    <name evidence="9" type="ORF">CDL10_02665</name>
</gene>
<dbReference type="InterPro" id="IPR054350">
    <property type="entry name" value="PurT/PurK_preATP-grasp"/>
</dbReference>
<dbReference type="RefSeq" id="WP_100677106.1">
    <property type="nucleotide sequence ID" value="NZ_NIPO01000001.1"/>
</dbReference>
<dbReference type="Proteomes" id="UP000231960">
    <property type="component" value="Unassembled WGS sequence"/>
</dbReference>
<comment type="pathway">
    <text evidence="6 7">Purine metabolism; IMP biosynthesis via de novo pathway; 5-amino-1-(5-phospho-D-ribosyl)imidazole-4-carboxylate from 5-amino-1-(5-phospho-D-ribosyl)imidazole (N5-CAIR route): step 1/2.</text>
</comment>
<feature type="binding site" evidence="6">
    <location>
        <begin position="178"/>
        <end position="181"/>
    </location>
    <ligand>
        <name>ATP</name>
        <dbReference type="ChEBI" id="CHEBI:30616"/>
    </ligand>
</feature>
<dbReference type="GO" id="GO:0005829">
    <property type="term" value="C:cytosol"/>
    <property type="evidence" value="ECO:0007669"/>
    <property type="project" value="TreeGrafter"/>
</dbReference>
<dbReference type="GO" id="GO:0006189">
    <property type="term" value="P:'de novo' IMP biosynthetic process"/>
    <property type="evidence" value="ECO:0007669"/>
    <property type="project" value="UniProtKB-UniRule"/>
</dbReference>
<keyword evidence="3" id="KW-0210">Decarboxylase</keyword>
<dbReference type="InterPro" id="IPR011054">
    <property type="entry name" value="Rudment_hybrid_motif"/>
</dbReference>
<protein>
    <recommendedName>
        <fullName evidence="6 7">N5-carboxyaminoimidazole ribonucleotide synthase</fullName>
        <shortName evidence="6 7">N5-CAIR synthase</shortName>
        <ecNumber evidence="6 7">6.3.4.18</ecNumber>
    </recommendedName>
    <alternativeName>
        <fullName evidence="6 7">5-(carboxyamino)imidazole ribonucleotide synthetase</fullName>
    </alternativeName>
</protein>
<comment type="caution">
    <text evidence="6">Lacks conserved residue(s) required for the propagation of feature annotation.</text>
</comment>
<proteinExistence type="inferred from homology"/>
<dbReference type="GO" id="GO:0046872">
    <property type="term" value="F:metal ion binding"/>
    <property type="evidence" value="ECO:0007669"/>
    <property type="project" value="InterPro"/>
</dbReference>
<keyword evidence="2 6" id="KW-0658">Purine biosynthesis</keyword>
<dbReference type="SUPFAM" id="SSF51246">
    <property type="entry name" value="Rudiment single hybrid motif"/>
    <property type="match status" value="1"/>
</dbReference>
<dbReference type="EMBL" id="NIPO01000001">
    <property type="protein sequence ID" value="PJR03538.1"/>
    <property type="molecule type" value="Genomic_DNA"/>
</dbReference>
<sequence length="382" mass="42710">MNYFSSDFKLGILGGGQLGKMMLTETRKFDIQTYVVDPSAEAPCQFGATKFFQGSLTDYQTVIDLGNQVDVLTIEIENVNLDALETLENQGKKVYPSPKTLRLIKNKGKQKQFYKDNNLPTADFQLFESTSNLKSQISNLTMPFVWKATEGGYDGNGVKVIRKIEDLNNLPETECIAEIMIPFKNELAVIVARSASGEIKTYPVVEMEFHPEANQVEYVICPARIDEAVSNKAREIALKVSESFNHVGLLAVEMFQTEDDEILVNEVAPRPHNSGHYSIEASYTSQFEQHIRAILDLPLGNTDSKVAGIMVNLVGEEGFSGQVVYENIEKIMAIDGVTPHIYGKRETRPFRKMGHVTIVNADMTEARKVAQEVKETIRVISK</sequence>
<dbReference type="GO" id="GO:0034028">
    <property type="term" value="F:5-(carboxyamino)imidazole ribonucleotide synthase activity"/>
    <property type="evidence" value="ECO:0007669"/>
    <property type="project" value="UniProtKB-UniRule"/>
</dbReference>
<feature type="binding site" evidence="6">
    <location>
        <begin position="265"/>
        <end position="266"/>
    </location>
    <ligand>
        <name>ATP</name>
        <dbReference type="ChEBI" id="CHEBI:30616"/>
    </ligand>
</feature>
<comment type="caution">
    <text evidence="9">The sequence shown here is derived from an EMBL/GenBank/DDBJ whole genome shotgun (WGS) entry which is preliminary data.</text>
</comment>
<dbReference type="Pfam" id="PF22660">
    <property type="entry name" value="RS_preATP-grasp-like"/>
    <property type="match status" value="1"/>
</dbReference>
<comment type="function">
    <text evidence="7">Catalyzes the ATP-dependent conversion of 5-aminoimidazole ribonucleotide (AIR) and HCO(3)- to N5-carboxyaminoimidazole ribonucleotide (N5-CAIR).</text>
</comment>
<dbReference type="NCBIfam" id="NF004679">
    <property type="entry name" value="PRK06019.1-5"/>
    <property type="match status" value="1"/>
</dbReference>
<dbReference type="Gene3D" id="3.30.1490.20">
    <property type="entry name" value="ATP-grasp fold, A domain"/>
    <property type="match status" value="1"/>
</dbReference>
<accession>A0A2M9R3V3</accession>
<organism evidence="9 10">
    <name type="scientific">Avrilella dinanensis</name>
    <dbReference type="NCBI Taxonomy" id="2008672"/>
    <lineage>
        <taxon>Bacteria</taxon>
        <taxon>Pseudomonadati</taxon>
        <taxon>Bacteroidota</taxon>
        <taxon>Flavobacteriia</taxon>
        <taxon>Flavobacteriales</taxon>
        <taxon>Flavobacteriaceae</taxon>
        <taxon>Avrilella</taxon>
    </lineage>
</organism>
<name>A0A2M9R3V3_9FLAO</name>
<dbReference type="InterPro" id="IPR005875">
    <property type="entry name" value="PurK"/>
</dbReference>
<dbReference type="HAMAP" id="MF_01928">
    <property type="entry name" value="PurK"/>
    <property type="match status" value="1"/>
</dbReference>
<dbReference type="UniPathway" id="UPA00074">
    <property type="reaction ID" value="UER00942"/>
</dbReference>
<dbReference type="PANTHER" id="PTHR11609">
    <property type="entry name" value="PURINE BIOSYNTHESIS PROTEIN 6/7, PUR6/7"/>
    <property type="match status" value="1"/>
</dbReference>
<dbReference type="Gene3D" id="3.30.470.20">
    <property type="entry name" value="ATP-grasp fold, B domain"/>
    <property type="match status" value="1"/>
</dbReference>
<evidence type="ECO:0000256" key="2">
    <source>
        <dbReference type="ARBA" id="ARBA00022755"/>
    </source>
</evidence>
<keyword evidence="4 6" id="KW-0067">ATP-binding</keyword>
<keyword evidence="5" id="KW-0456">Lyase</keyword>
<dbReference type="OrthoDB" id="9804625at2"/>
<evidence type="ECO:0000259" key="8">
    <source>
        <dbReference type="PROSITE" id="PS50975"/>
    </source>
</evidence>
<keyword evidence="1 6" id="KW-0547">Nucleotide-binding</keyword>
<comment type="subunit">
    <text evidence="6 7">Homodimer.</text>
</comment>
<evidence type="ECO:0000256" key="4">
    <source>
        <dbReference type="ARBA" id="ARBA00022840"/>
    </source>
</evidence>
<dbReference type="InterPro" id="IPR011761">
    <property type="entry name" value="ATP-grasp"/>
</dbReference>
<dbReference type="InterPro" id="IPR016185">
    <property type="entry name" value="PreATP-grasp_dom_sf"/>
</dbReference>
<keyword evidence="10" id="KW-1185">Reference proteome</keyword>
<dbReference type="NCBIfam" id="TIGR01161">
    <property type="entry name" value="purK"/>
    <property type="match status" value="1"/>
</dbReference>
<dbReference type="InterPro" id="IPR040686">
    <property type="entry name" value="PurK_C"/>
</dbReference>
<dbReference type="PANTHER" id="PTHR11609:SF5">
    <property type="entry name" value="PHOSPHORIBOSYLAMINOIMIDAZOLE CARBOXYLASE"/>
    <property type="match status" value="1"/>
</dbReference>
<dbReference type="PROSITE" id="PS50975">
    <property type="entry name" value="ATP_GRASP"/>
    <property type="match status" value="1"/>
</dbReference>